<keyword evidence="6 9" id="KW-0521">NADP</keyword>
<dbReference type="PANTHER" id="PTHR11645:SF0">
    <property type="entry name" value="PYRROLINE-5-CARBOXYLATE REDUCTASE 3"/>
    <property type="match status" value="1"/>
</dbReference>
<dbReference type="SUPFAM" id="SSF51735">
    <property type="entry name" value="NAD(P)-binding Rossmann-fold domains"/>
    <property type="match status" value="1"/>
</dbReference>
<dbReference type="GO" id="GO:0055129">
    <property type="term" value="P:L-proline biosynthetic process"/>
    <property type="evidence" value="ECO:0007669"/>
    <property type="project" value="UniProtKB-UniRule"/>
</dbReference>
<evidence type="ECO:0000256" key="2">
    <source>
        <dbReference type="ARBA" id="ARBA00005525"/>
    </source>
</evidence>
<dbReference type="GO" id="GO:0004735">
    <property type="term" value="F:pyrroline-5-carboxylate reductase activity"/>
    <property type="evidence" value="ECO:0007669"/>
    <property type="project" value="UniProtKB-UniRule"/>
</dbReference>
<dbReference type="Gene3D" id="3.40.50.720">
    <property type="entry name" value="NAD(P)-binding Rossmann-like Domain"/>
    <property type="match status" value="1"/>
</dbReference>
<dbReference type="GO" id="GO:0005737">
    <property type="term" value="C:cytoplasm"/>
    <property type="evidence" value="ECO:0007669"/>
    <property type="project" value="UniProtKB-SubCell"/>
</dbReference>
<dbReference type="UniPathway" id="UPA00098">
    <property type="reaction ID" value="UER00361"/>
</dbReference>
<feature type="binding site" evidence="11">
    <location>
        <begin position="71"/>
        <end position="74"/>
    </location>
    <ligand>
        <name>NADP(+)</name>
        <dbReference type="ChEBI" id="CHEBI:58349"/>
    </ligand>
</feature>
<dbReference type="InterPro" id="IPR036291">
    <property type="entry name" value="NAD(P)-bd_dom_sf"/>
</dbReference>
<gene>
    <name evidence="9" type="primary">proC</name>
    <name evidence="15" type="ORF">SAMN05216362_12240</name>
</gene>
<dbReference type="NCBIfam" id="TIGR00112">
    <property type="entry name" value="proC"/>
    <property type="match status" value="1"/>
</dbReference>
<evidence type="ECO:0000256" key="7">
    <source>
        <dbReference type="ARBA" id="ARBA00023002"/>
    </source>
</evidence>
<dbReference type="Gene3D" id="1.10.3730.10">
    <property type="entry name" value="ProC C-terminal domain-like"/>
    <property type="match status" value="1"/>
</dbReference>
<evidence type="ECO:0000256" key="3">
    <source>
        <dbReference type="ARBA" id="ARBA00022490"/>
    </source>
</evidence>
<dbReference type="Pfam" id="PF03807">
    <property type="entry name" value="F420_oxidored"/>
    <property type="match status" value="1"/>
</dbReference>
<evidence type="ECO:0000259" key="14">
    <source>
        <dbReference type="Pfam" id="PF14748"/>
    </source>
</evidence>
<dbReference type="Pfam" id="PF14748">
    <property type="entry name" value="P5CR_dimer"/>
    <property type="match status" value="1"/>
</dbReference>
<dbReference type="InterPro" id="IPR029036">
    <property type="entry name" value="P5CR_dimer"/>
</dbReference>
<name>A0A1H9I2U0_9BACI</name>
<dbReference type="RefSeq" id="WP_091774008.1">
    <property type="nucleotide sequence ID" value="NZ_CAESCL010000005.1"/>
</dbReference>
<dbReference type="OrthoDB" id="9805754at2"/>
<dbReference type="PROSITE" id="PS00521">
    <property type="entry name" value="P5CR"/>
    <property type="match status" value="1"/>
</dbReference>
<sequence length="264" mass="28667">MAIRTIGFIGCGKMAQSIINGMITYGGYSPDQIQATAVTDKTINYVTDKFGIQMGHDNKKVAAESDVLYLAVKPYVYPDVIEEVRSHVREDTIIITIAVGVTLKEMASLFSPNTKVVRTMPNTPSFVGEGMTAYSPNENLTDEELEDLQHLFSSYGKAEMVKEELMNAVTAVSGSSPAYVYIFIEAMADGAVKQGIPRELAYQLATQAVYGAAKMVMDTGIHPGELKDHVTTPNGTTIRALASLEEDGFRGSVIKAIDSCFKDK</sequence>
<dbReference type="HAMAP" id="MF_01925">
    <property type="entry name" value="P5C_reductase"/>
    <property type="match status" value="1"/>
</dbReference>
<dbReference type="AlphaFoldDB" id="A0A1H9I2U0"/>
<reference evidence="15 16" key="1">
    <citation type="submission" date="2016-10" db="EMBL/GenBank/DDBJ databases">
        <authorList>
            <person name="de Groot N.N."/>
        </authorList>
    </citation>
    <scope>NUCLEOTIDE SEQUENCE [LARGE SCALE GENOMIC DNA]</scope>
    <source>
        <strain evidence="15 16">DSM 21633</strain>
    </source>
</reference>
<dbReference type="InterPro" id="IPR008927">
    <property type="entry name" value="6-PGluconate_DH-like_C_sf"/>
</dbReference>
<dbReference type="PANTHER" id="PTHR11645">
    <property type="entry name" value="PYRROLINE-5-CARBOXYLATE REDUCTASE"/>
    <property type="match status" value="1"/>
</dbReference>
<dbReference type="InterPro" id="IPR000304">
    <property type="entry name" value="Pyrroline-COOH_reductase"/>
</dbReference>
<accession>A0A1H9I2U0</accession>
<keyword evidence="16" id="KW-1185">Reference proteome</keyword>
<keyword evidence="4 9" id="KW-0028">Amino-acid biosynthesis</keyword>
<comment type="function">
    <text evidence="8 9">Catalyzes the reduction of 1-pyrroline-5-carboxylate (PCA) to L-proline.</text>
</comment>
<evidence type="ECO:0000256" key="9">
    <source>
        <dbReference type="HAMAP-Rule" id="MF_01925"/>
    </source>
</evidence>
<dbReference type="PIRSF" id="PIRSF000193">
    <property type="entry name" value="Pyrrol-5-carb_rd"/>
    <property type="match status" value="1"/>
</dbReference>
<dbReference type="FunFam" id="3.40.50.720:FF:000190">
    <property type="entry name" value="Pyrroline-5-carboxylate reductase"/>
    <property type="match status" value="1"/>
</dbReference>
<dbReference type="EC" id="1.5.1.2" evidence="9 10"/>
<comment type="pathway">
    <text evidence="9 12">Amino-acid biosynthesis; L-proline biosynthesis; L-proline from L-glutamate 5-semialdehyde: step 1/1.</text>
</comment>
<evidence type="ECO:0000259" key="13">
    <source>
        <dbReference type="Pfam" id="PF03807"/>
    </source>
</evidence>
<comment type="subcellular location">
    <subcellularLocation>
        <location evidence="1 9">Cytoplasm</location>
    </subcellularLocation>
</comment>
<proteinExistence type="inferred from homology"/>
<dbReference type="FunFam" id="1.10.3730.10:FF:000001">
    <property type="entry name" value="Pyrroline-5-carboxylate reductase"/>
    <property type="match status" value="1"/>
</dbReference>
<evidence type="ECO:0000256" key="12">
    <source>
        <dbReference type="RuleBase" id="RU003903"/>
    </source>
</evidence>
<feature type="binding site" evidence="11">
    <location>
        <begin position="9"/>
        <end position="14"/>
    </location>
    <ligand>
        <name>NADP(+)</name>
        <dbReference type="ChEBI" id="CHEBI:58349"/>
    </ligand>
</feature>
<evidence type="ECO:0000313" key="16">
    <source>
        <dbReference type="Proteomes" id="UP000199427"/>
    </source>
</evidence>
<dbReference type="Proteomes" id="UP000199427">
    <property type="component" value="Unassembled WGS sequence"/>
</dbReference>
<feature type="domain" description="Pyrroline-5-carboxylate reductase catalytic N-terminal" evidence="13">
    <location>
        <begin position="5"/>
        <end position="100"/>
    </location>
</feature>
<comment type="similarity">
    <text evidence="2 9 12">Belongs to the pyrroline-5-carboxylate reductase family.</text>
</comment>
<keyword evidence="5 9" id="KW-0641">Proline biosynthesis</keyword>
<evidence type="ECO:0000256" key="1">
    <source>
        <dbReference type="ARBA" id="ARBA00004496"/>
    </source>
</evidence>
<keyword evidence="3 9" id="KW-0963">Cytoplasm</keyword>
<evidence type="ECO:0000256" key="8">
    <source>
        <dbReference type="ARBA" id="ARBA00058118"/>
    </source>
</evidence>
<evidence type="ECO:0000256" key="10">
    <source>
        <dbReference type="NCBIfam" id="TIGR00112"/>
    </source>
</evidence>
<evidence type="ECO:0000256" key="6">
    <source>
        <dbReference type="ARBA" id="ARBA00022857"/>
    </source>
</evidence>
<feature type="domain" description="Pyrroline-5-carboxylate reductase dimerisation" evidence="14">
    <location>
        <begin position="163"/>
        <end position="262"/>
    </location>
</feature>
<organism evidence="15 16">
    <name type="scientific">Piscibacillus halophilus</name>
    <dbReference type="NCBI Taxonomy" id="571933"/>
    <lineage>
        <taxon>Bacteria</taxon>
        <taxon>Bacillati</taxon>
        <taxon>Bacillota</taxon>
        <taxon>Bacilli</taxon>
        <taxon>Bacillales</taxon>
        <taxon>Bacillaceae</taxon>
        <taxon>Piscibacillus</taxon>
    </lineage>
</organism>
<protein>
    <recommendedName>
        <fullName evidence="9 10">Pyrroline-5-carboxylate reductase</fullName>
        <shortName evidence="9">P5C reductase</shortName>
        <shortName evidence="9">P5CR</shortName>
        <ecNumber evidence="9 10">1.5.1.2</ecNumber>
    </recommendedName>
    <alternativeName>
        <fullName evidence="9">PCA reductase</fullName>
    </alternativeName>
</protein>
<evidence type="ECO:0000313" key="15">
    <source>
        <dbReference type="EMBL" id="SEQ68909.1"/>
    </source>
</evidence>
<dbReference type="STRING" id="571933.SAMN05216362_12240"/>
<evidence type="ECO:0000256" key="4">
    <source>
        <dbReference type="ARBA" id="ARBA00022605"/>
    </source>
</evidence>
<dbReference type="InterPro" id="IPR028939">
    <property type="entry name" value="P5C_Rdtase_cat_N"/>
</dbReference>
<evidence type="ECO:0000256" key="11">
    <source>
        <dbReference type="PIRSR" id="PIRSR000193-1"/>
    </source>
</evidence>
<comment type="catalytic activity">
    <reaction evidence="9 12">
        <text>L-proline + NADP(+) = (S)-1-pyrroline-5-carboxylate + NADPH + 2 H(+)</text>
        <dbReference type="Rhea" id="RHEA:14109"/>
        <dbReference type="ChEBI" id="CHEBI:15378"/>
        <dbReference type="ChEBI" id="CHEBI:17388"/>
        <dbReference type="ChEBI" id="CHEBI:57783"/>
        <dbReference type="ChEBI" id="CHEBI:58349"/>
        <dbReference type="ChEBI" id="CHEBI:60039"/>
        <dbReference type="EC" id="1.5.1.2"/>
    </reaction>
</comment>
<evidence type="ECO:0000256" key="5">
    <source>
        <dbReference type="ARBA" id="ARBA00022650"/>
    </source>
</evidence>
<dbReference type="InterPro" id="IPR053790">
    <property type="entry name" value="P5CR-like_CS"/>
</dbReference>
<feature type="binding site" evidence="11">
    <location>
        <position position="58"/>
    </location>
    <ligand>
        <name>NADPH</name>
        <dbReference type="ChEBI" id="CHEBI:57783"/>
    </ligand>
</feature>
<keyword evidence="7 9" id="KW-0560">Oxidoreductase</keyword>
<dbReference type="SUPFAM" id="SSF48179">
    <property type="entry name" value="6-phosphogluconate dehydrogenase C-terminal domain-like"/>
    <property type="match status" value="1"/>
</dbReference>
<comment type="catalytic activity">
    <reaction evidence="9">
        <text>L-proline + NAD(+) = (S)-1-pyrroline-5-carboxylate + NADH + 2 H(+)</text>
        <dbReference type="Rhea" id="RHEA:14105"/>
        <dbReference type="ChEBI" id="CHEBI:15378"/>
        <dbReference type="ChEBI" id="CHEBI:17388"/>
        <dbReference type="ChEBI" id="CHEBI:57540"/>
        <dbReference type="ChEBI" id="CHEBI:57945"/>
        <dbReference type="ChEBI" id="CHEBI:60039"/>
        <dbReference type="EC" id="1.5.1.2"/>
    </reaction>
</comment>
<dbReference type="EMBL" id="FOES01000022">
    <property type="protein sequence ID" value="SEQ68909.1"/>
    <property type="molecule type" value="Genomic_DNA"/>
</dbReference>